<feature type="transmembrane region" description="Helical" evidence="5">
    <location>
        <begin position="518"/>
        <end position="540"/>
    </location>
</feature>
<dbReference type="Gene3D" id="3.40.1710.10">
    <property type="entry name" value="abc type-2 transporter like domain"/>
    <property type="match status" value="1"/>
</dbReference>
<comment type="caution">
    <text evidence="6">The sequence shown here is derived from an EMBL/GenBank/DDBJ whole genome shotgun (WGS) entry which is preliminary data.</text>
</comment>
<feature type="transmembrane region" description="Helical" evidence="5">
    <location>
        <begin position="489"/>
        <end position="512"/>
    </location>
</feature>
<dbReference type="NCBIfam" id="TIGR03061">
    <property type="entry name" value="pip_yhgE_Nterm"/>
    <property type="match status" value="1"/>
</dbReference>
<evidence type="ECO:0000256" key="1">
    <source>
        <dbReference type="ARBA" id="ARBA00004141"/>
    </source>
</evidence>
<proteinExistence type="predicted"/>
<accession>A0A4V3WU88</accession>
<keyword evidence="3 5" id="KW-1133">Transmembrane helix</keyword>
<sequence>MSTRLTRLFSRTAGQRRWKFGAIVAGVIIVPLAVAGLVAGGLASADQRVDTVPALVVNNDKMVTQKTADGTEQPVLAGRLLVTQLTDPKAAGFDWKLSSTADAKKALSDGTAYAVLTIPSDFSSSITSLSGDAPKQADLRIQTDDAHSYLAGSAAQSVGDSMSTAFGRAITKQYLSGFYANLAGVGGSLSSAADGATQVSNGVSSLAGGLDQLSAGAASAASGASSAASGASQFSNGVDSYTGGVDSLAGGLATLRDSTAQLGDLGSGVQSYTQAVSGTATSLDTLTQANIAALGAGTLDAAGQEALAKDLGMANGTLTAIAGKGNALASGAAGLGQLHDGIAQSAAGAGQLSSGSAGLRSGADSIASGVSQLSDGVGALSTGAASSASGAHQLADGANKLATGLSGGASQASKLSDIDADKTAGVVSEPVAFTSQRENPINAIGGVIGMIFVPVSLWIGALAIFLLLRPVTSMALQSTASSGRIVFRSLARASGIALAQAVLVVALLHTVLGVTWTMLPATLSFGALTALVFAAVHHFLTVAFGRVGWIISLLLVILQLVSAGGLYPVQLLAGPYQVIGTFLPLSWAVQGMQQIIAGSGGAAVAAAAGALMVFGLLSVVGSLIAVQRRRGARSWGFALARG</sequence>
<feature type="transmembrane region" description="Helical" evidence="5">
    <location>
        <begin position="20"/>
        <end position="43"/>
    </location>
</feature>
<protein>
    <submittedName>
        <fullName evidence="6">YhgE/Pip domain-containing protein</fullName>
    </submittedName>
</protein>
<dbReference type="AlphaFoldDB" id="A0A4V3WU88"/>
<dbReference type="OrthoDB" id="9811483at2"/>
<dbReference type="InterPro" id="IPR051328">
    <property type="entry name" value="T7SS_ABC-Transporter"/>
</dbReference>
<feature type="transmembrane region" description="Helical" evidence="5">
    <location>
        <begin position="443"/>
        <end position="468"/>
    </location>
</feature>
<evidence type="ECO:0000256" key="3">
    <source>
        <dbReference type="ARBA" id="ARBA00022989"/>
    </source>
</evidence>
<keyword evidence="7" id="KW-1185">Reference proteome</keyword>
<comment type="subcellular location">
    <subcellularLocation>
        <location evidence="1">Membrane</location>
        <topology evidence="1">Multi-pass membrane protein</topology>
    </subcellularLocation>
</comment>
<dbReference type="GO" id="GO:0016020">
    <property type="term" value="C:membrane"/>
    <property type="evidence" value="ECO:0007669"/>
    <property type="project" value="UniProtKB-SubCell"/>
</dbReference>
<feature type="transmembrane region" description="Helical" evidence="5">
    <location>
        <begin position="547"/>
        <end position="567"/>
    </location>
</feature>
<evidence type="ECO:0000256" key="5">
    <source>
        <dbReference type="SAM" id="Phobius"/>
    </source>
</evidence>
<organism evidence="6 7">
    <name type="scientific">Orlajensenia flava</name>
    <dbReference type="NCBI Taxonomy" id="2565934"/>
    <lineage>
        <taxon>Bacteria</taxon>
        <taxon>Bacillati</taxon>
        <taxon>Actinomycetota</taxon>
        <taxon>Actinomycetes</taxon>
        <taxon>Micrococcales</taxon>
        <taxon>Microbacteriaceae</taxon>
        <taxon>Orlajensenia</taxon>
    </lineage>
</organism>
<gene>
    <name evidence="6" type="ORF">E6C70_02140</name>
</gene>
<keyword evidence="2 5" id="KW-0812">Transmembrane</keyword>
<keyword evidence="4 5" id="KW-0472">Membrane</keyword>
<dbReference type="InterPro" id="IPR017501">
    <property type="entry name" value="Phage_infect_YhgE_C"/>
</dbReference>
<dbReference type="PANTHER" id="PTHR43077:SF5">
    <property type="entry name" value="PHAGE INFECTION PROTEIN"/>
    <property type="match status" value="1"/>
</dbReference>
<dbReference type="PANTHER" id="PTHR43077">
    <property type="entry name" value="TRANSPORT PERMEASE YVFS-RELATED"/>
    <property type="match status" value="1"/>
</dbReference>
<dbReference type="EMBL" id="SSSN01000003">
    <property type="protein sequence ID" value="THG34907.1"/>
    <property type="molecule type" value="Genomic_DNA"/>
</dbReference>
<evidence type="ECO:0000313" key="7">
    <source>
        <dbReference type="Proteomes" id="UP000307380"/>
    </source>
</evidence>
<reference evidence="6 7" key="1">
    <citation type="submission" date="2019-04" db="EMBL/GenBank/DDBJ databases">
        <authorList>
            <person name="Jiang L."/>
        </authorList>
    </citation>
    <scope>NUCLEOTIDE SEQUENCE [LARGE SCALE GENOMIC DNA]</scope>
    <source>
        <strain evidence="6 7">YIM 131861</strain>
    </source>
</reference>
<dbReference type="NCBIfam" id="TIGR03062">
    <property type="entry name" value="pip_yhgE_Cterm"/>
    <property type="match status" value="1"/>
</dbReference>
<name>A0A4V3WU88_9MICO</name>
<dbReference type="RefSeq" id="WP_136421805.1">
    <property type="nucleotide sequence ID" value="NZ_SSSN01000003.1"/>
</dbReference>
<evidence type="ECO:0000256" key="2">
    <source>
        <dbReference type="ARBA" id="ARBA00022692"/>
    </source>
</evidence>
<evidence type="ECO:0000256" key="4">
    <source>
        <dbReference type="ARBA" id="ARBA00023136"/>
    </source>
</evidence>
<evidence type="ECO:0000313" key="6">
    <source>
        <dbReference type="EMBL" id="THG34907.1"/>
    </source>
</evidence>
<feature type="transmembrane region" description="Helical" evidence="5">
    <location>
        <begin position="602"/>
        <end position="626"/>
    </location>
</feature>
<dbReference type="Proteomes" id="UP000307380">
    <property type="component" value="Unassembled WGS sequence"/>
</dbReference>
<dbReference type="SUPFAM" id="SSF58104">
    <property type="entry name" value="Methyl-accepting chemotaxis protein (MCP) signaling domain"/>
    <property type="match status" value="1"/>
</dbReference>
<dbReference type="InterPro" id="IPR017500">
    <property type="entry name" value="Phage_infect_YhgE_N"/>
</dbReference>